<name>A0ABU1WT42_9BURK</name>
<dbReference type="RefSeq" id="WP_310320787.1">
    <property type="nucleotide sequence ID" value="NZ_JAVDWU010000010.1"/>
</dbReference>
<evidence type="ECO:0008006" key="4">
    <source>
        <dbReference type="Google" id="ProtNLM"/>
    </source>
</evidence>
<sequence length="178" mass="18985">MSSRPSRSPEPDGPPVFRRAVRVGWLEAIGVPVLALLPVLALFDQLGPSTARATATSETGPGRVELSVEHPRTVRHRGQTELVVGVHNAGTQVLEGLRIGIDETYLGRFARVDMLPSAQSDASGHVEVALPPLRAGERTTVRMRLEAGSWGGFGGTVQVADAERIVLVGLDISTWVLP</sequence>
<proteinExistence type="predicted"/>
<protein>
    <recommendedName>
        <fullName evidence="4">DUF916 domain-containing protein</fullName>
    </recommendedName>
</protein>
<dbReference type="EMBL" id="JAVDWU010000010">
    <property type="protein sequence ID" value="MDR7152244.1"/>
    <property type="molecule type" value="Genomic_DNA"/>
</dbReference>
<comment type="caution">
    <text evidence="2">The sequence shown here is derived from an EMBL/GenBank/DDBJ whole genome shotgun (WGS) entry which is preliminary data.</text>
</comment>
<keyword evidence="1" id="KW-0812">Transmembrane</keyword>
<reference evidence="2 3" key="1">
    <citation type="submission" date="2023-07" db="EMBL/GenBank/DDBJ databases">
        <title>Sorghum-associated microbial communities from plants grown in Nebraska, USA.</title>
        <authorList>
            <person name="Schachtman D."/>
        </authorList>
    </citation>
    <scope>NUCLEOTIDE SEQUENCE [LARGE SCALE GENOMIC DNA]</scope>
    <source>
        <strain evidence="2 3">4249</strain>
    </source>
</reference>
<evidence type="ECO:0000256" key="1">
    <source>
        <dbReference type="SAM" id="Phobius"/>
    </source>
</evidence>
<evidence type="ECO:0000313" key="3">
    <source>
        <dbReference type="Proteomes" id="UP001265700"/>
    </source>
</evidence>
<organism evidence="2 3">
    <name type="scientific">Hydrogenophaga palleronii</name>
    <dbReference type="NCBI Taxonomy" id="65655"/>
    <lineage>
        <taxon>Bacteria</taxon>
        <taxon>Pseudomonadati</taxon>
        <taxon>Pseudomonadota</taxon>
        <taxon>Betaproteobacteria</taxon>
        <taxon>Burkholderiales</taxon>
        <taxon>Comamonadaceae</taxon>
        <taxon>Hydrogenophaga</taxon>
    </lineage>
</organism>
<accession>A0ABU1WT42</accession>
<gene>
    <name evidence="2" type="ORF">J2W49_004220</name>
</gene>
<dbReference type="Proteomes" id="UP001265700">
    <property type="component" value="Unassembled WGS sequence"/>
</dbReference>
<keyword evidence="1" id="KW-1133">Transmembrane helix</keyword>
<evidence type="ECO:0000313" key="2">
    <source>
        <dbReference type="EMBL" id="MDR7152244.1"/>
    </source>
</evidence>
<keyword evidence="1" id="KW-0472">Membrane</keyword>
<keyword evidence="3" id="KW-1185">Reference proteome</keyword>
<feature type="transmembrane region" description="Helical" evidence="1">
    <location>
        <begin position="20"/>
        <end position="43"/>
    </location>
</feature>